<proteinExistence type="predicted"/>
<evidence type="ECO:0000313" key="3">
    <source>
        <dbReference type="Proteomes" id="UP001156670"/>
    </source>
</evidence>
<dbReference type="EMBL" id="BSOB01000061">
    <property type="protein sequence ID" value="GLQ95243.1"/>
    <property type="molecule type" value="Genomic_DNA"/>
</dbReference>
<evidence type="ECO:0000256" key="1">
    <source>
        <dbReference type="SAM" id="SignalP"/>
    </source>
</evidence>
<keyword evidence="3" id="KW-1185">Reference proteome</keyword>
<gene>
    <name evidence="2" type="ORF">GCM10007901_41980</name>
</gene>
<organism evidence="2 3">
    <name type="scientific">Dyella acidisoli</name>
    <dbReference type="NCBI Taxonomy" id="1867834"/>
    <lineage>
        <taxon>Bacteria</taxon>
        <taxon>Pseudomonadati</taxon>
        <taxon>Pseudomonadota</taxon>
        <taxon>Gammaproteobacteria</taxon>
        <taxon>Lysobacterales</taxon>
        <taxon>Rhodanobacteraceae</taxon>
        <taxon>Dyella</taxon>
    </lineage>
</organism>
<comment type="caution">
    <text evidence="2">The sequence shown here is derived from an EMBL/GenBank/DDBJ whole genome shotgun (WGS) entry which is preliminary data.</text>
</comment>
<accession>A0ABQ5XWB5</accession>
<feature type="signal peptide" evidence="1">
    <location>
        <begin position="1"/>
        <end position="24"/>
    </location>
</feature>
<name>A0ABQ5XWB5_9GAMM</name>
<dbReference type="RefSeq" id="WP_284322929.1">
    <property type="nucleotide sequence ID" value="NZ_BSOB01000061.1"/>
</dbReference>
<dbReference type="Proteomes" id="UP001156670">
    <property type="component" value="Unassembled WGS sequence"/>
</dbReference>
<feature type="chain" id="PRO_5047325624" evidence="1">
    <location>
        <begin position="25"/>
        <end position="112"/>
    </location>
</feature>
<evidence type="ECO:0000313" key="2">
    <source>
        <dbReference type="EMBL" id="GLQ95243.1"/>
    </source>
</evidence>
<reference evidence="3" key="1">
    <citation type="journal article" date="2019" name="Int. J. Syst. Evol. Microbiol.">
        <title>The Global Catalogue of Microorganisms (GCM) 10K type strain sequencing project: providing services to taxonomists for standard genome sequencing and annotation.</title>
        <authorList>
            <consortium name="The Broad Institute Genomics Platform"/>
            <consortium name="The Broad Institute Genome Sequencing Center for Infectious Disease"/>
            <person name="Wu L."/>
            <person name="Ma J."/>
        </authorList>
    </citation>
    <scope>NUCLEOTIDE SEQUENCE [LARGE SCALE GENOMIC DNA]</scope>
    <source>
        <strain evidence="3">NBRC 111980</strain>
    </source>
</reference>
<sequence length="112" mass="12275">MRLTLAALLIATACAVCSPMPAQAVADDGVIYGAGNASCGRWVEARRTKDFFNYTPLVDWTQGFITAASMAGFRLKEADGAAVRVFLDEYCERNPTDKINDAAYHLTMTLRY</sequence>
<protein>
    <submittedName>
        <fullName evidence="2">Uncharacterized protein</fullName>
    </submittedName>
</protein>
<keyword evidence="1" id="KW-0732">Signal</keyword>